<dbReference type="InterPro" id="IPR013766">
    <property type="entry name" value="Thioredoxin_domain"/>
</dbReference>
<feature type="signal peptide" evidence="1">
    <location>
        <begin position="1"/>
        <end position="18"/>
    </location>
</feature>
<dbReference type="CDD" id="cd02947">
    <property type="entry name" value="TRX_family"/>
    <property type="match status" value="1"/>
</dbReference>
<organism evidence="3">
    <name type="scientific">uncultured Sulfurovum sp</name>
    <dbReference type="NCBI Taxonomy" id="269237"/>
    <lineage>
        <taxon>Bacteria</taxon>
        <taxon>Pseudomonadati</taxon>
        <taxon>Campylobacterota</taxon>
        <taxon>Epsilonproteobacteria</taxon>
        <taxon>Campylobacterales</taxon>
        <taxon>Sulfurovaceae</taxon>
        <taxon>Sulfurovum</taxon>
        <taxon>environmental samples</taxon>
    </lineage>
</organism>
<dbReference type="EMBL" id="CACVAX010000040">
    <property type="protein sequence ID" value="CAA6814036.1"/>
    <property type="molecule type" value="Genomic_DNA"/>
</dbReference>
<protein>
    <submittedName>
        <fullName evidence="3">Thioredoxin</fullName>
    </submittedName>
</protein>
<dbReference type="Gene3D" id="3.40.30.10">
    <property type="entry name" value="Glutaredoxin"/>
    <property type="match status" value="1"/>
</dbReference>
<reference evidence="3" key="1">
    <citation type="submission" date="2020-01" db="EMBL/GenBank/DDBJ databases">
        <authorList>
            <person name="Meier V. D."/>
            <person name="Meier V D."/>
        </authorList>
    </citation>
    <scope>NUCLEOTIDE SEQUENCE</scope>
    <source>
        <strain evidence="3">HLG_WM_MAG_04</strain>
    </source>
</reference>
<dbReference type="InterPro" id="IPR036249">
    <property type="entry name" value="Thioredoxin-like_sf"/>
</dbReference>
<dbReference type="AlphaFoldDB" id="A0A6S6T707"/>
<evidence type="ECO:0000259" key="2">
    <source>
        <dbReference type="Pfam" id="PF00085"/>
    </source>
</evidence>
<feature type="domain" description="Thioredoxin" evidence="2">
    <location>
        <begin position="40"/>
        <end position="130"/>
    </location>
</feature>
<dbReference type="PROSITE" id="PS51257">
    <property type="entry name" value="PROKAR_LIPOPROTEIN"/>
    <property type="match status" value="1"/>
</dbReference>
<sequence length="136" mass="15763">MKKIILLSALILSFVACNDTKEQESHQSNMLPSTPYTQVEKALNNKQATFLEFGSTECKSCIEMDKLLYKVKSKQPKSNVFFIDIYKDKEAAKQYKIRMMPTQVWLDKERKEIGRHIGKMDEAELNKLLKETGIIE</sequence>
<gene>
    <name evidence="3" type="ORF">HELGO_WM21164</name>
</gene>
<feature type="chain" id="PRO_5027775680" evidence="1">
    <location>
        <begin position="19"/>
        <end position="136"/>
    </location>
</feature>
<evidence type="ECO:0000313" key="3">
    <source>
        <dbReference type="EMBL" id="CAA6814036.1"/>
    </source>
</evidence>
<dbReference type="Pfam" id="PF00085">
    <property type="entry name" value="Thioredoxin"/>
    <property type="match status" value="1"/>
</dbReference>
<dbReference type="SUPFAM" id="SSF52833">
    <property type="entry name" value="Thioredoxin-like"/>
    <property type="match status" value="1"/>
</dbReference>
<evidence type="ECO:0000256" key="1">
    <source>
        <dbReference type="SAM" id="SignalP"/>
    </source>
</evidence>
<keyword evidence="1" id="KW-0732">Signal</keyword>
<proteinExistence type="predicted"/>
<accession>A0A6S6T707</accession>
<name>A0A6S6T707_9BACT</name>